<dbReference type="Proteomes" id="UP000290540">
    <property type="component" value="Unassembled WGS sequence"/>
</dbReference>
<dbReference type="Pfam" id="PF13561">
    <property type="entry name" value="adh_short_C2"/>
    <property type="match status" value="1"/>
</dbReference>
<evidence type="ECO:0000256" key="2">
    <source>
        <dbReference type="ARBA" id="ARBA00022857"/>
    </source>
</evidence>
<evidence type="ECO:0000313" key="4">
    <source>
        <dbReference type="EMBL" id="RYC80373.1"/>
    </source>
</evidence>
<accession>A0A4Q2V851</accession>
<reference evidence="4 5" key="1">
    <citation type="submission" date="2016-12" db="EMBL/GenBank/DDBJ databases">
        <title>Draft genome sequence of Fusarium oxysporum causing rot on Narcissus.</title>
        <authorList>
            <person name="Armitage A.D."/>
            <person name="Taylor A."/>
            <person name="Clarkson J.P."/>
            <person name="Harrison R.J."/>
            <person name="Jackson A.C."/>
        </authorList>
    </citation>
    <scope>NUCLEOTIDE SEQUENCE [LARGE SCALE GENOMIC DNA]</scope>
    <source>
        <strain evidence="4 5">N139</strain>
    </source>
</reference>
<name>A0A4Q2V851_FUSOX</name>
<dbReference type="PANTHER" id="PTHR24321">
    <property type="entry name" value="DEHYDROGENASES, SHORT CHAIN"/>
    <property type="match status" value="1"/>
</dbReference>
<evidence type="ECO:0000313" key="5">
    <source>
        <dbReference type="Proteomes" id="UP000290540"/>
    </source>
</evidence>
<keyword evidence="3" id="KW-0560">Oxidoreductase</keyword>
<dbReference type="EMBL" id="MQTW01000382">
    <property type="protein sequence ID" value="RYC80373.1"/>
    <property type="molecule type" value="Genomic_DNA"/>
</dbReference>
<gene>
    <name evidence="4" type="ORF">BFJ63_vAg16736</name>
</gene>
<evidence type="ECO:0000256" key="1">
    <source>
        <dbReference type="ARBA" id="ARBA00006484"/>
    </source>
</evidence>
<dbReference type="PRINTS" id="PR00081">
    <property type="entry name" value="GDHRDH"/>
</dbReference>
<proteinExistence type="inferred from homology"/>
<dbReference type="SUPFAM" id="SSF51735">
    <property type="entry name" value="NAD(P)-binding Rossmann-fold domains"/>
    <property type="match status" value="1"/>
</dbReference>
<dbReference type="PANTHER" id="PTHR24321:SF12">
    <property type="entry name" value="SHORT-CHAIN DEHYDROGENASE_REDUCTASE FAMILY, PUTATIVE (AFU_ORTHOLOGUE AFUA_5G14340)-RELATED"/>
    <property type="match status" value="1"/>
</dbReference>
<dbReference type="Gene3D" id="3.40.50.720">
    <property type="entry name" value="NAD(P)-binding Rossmann-like Domain"/>
    <property type="match status" value="1"/>
</dbReference>
<dbReference type="CDD" id="cd05233">
    <property type="entry name" value="SDR_c"/>
    <property type="match status" value="1"/>
</dbReference>
<dbReference type="FunFam" id="3.40.50.720:FF:000084">
    <property type="entry name" value="Short-chain dehydrogenase reductase"/>
    <property type="match status" value="1"/>
</dbReference>
<comment type="similarity">
    <text evidence="1">Belongs to the short-chain dehydrogenases/reductases (SDR) family.</text>
</comment>
<dbReference type="AlphaFoldDB" id="A0A4Q2V851"/>
<keyword evidence="2" id="KW-0521">NADP</keyword>
<dbReference type="GO" id="GO:0016491">
    <property type="term" value="F:oxidoreductase activity"/>
    <property type="evidence" value="ECO:0007669"/>
    <property type="project" value="UniProtKB-KW"/>
</dbReference>
<protein>
    <recommendedName>
        <fullName evidence="6">3-oxoacyl-[acyl-carrier protein] reductase</fullName>
    </recommendedName>
</protein>
<evidence type="ECO:0008006" key="6">
    <source>
        <dbReference type="Google" id="ProtNLM"/>
    </source>
</evidence>
<organism evidence="4 5">
    <name type="scientific">Fusarium oxysporum f. sp. narcissi</name>
    <dbReference type="NCBI Taxonomy" id="451672"/>
    <lineage>
        <taxon>Eukaryota</taxon>
        <taxon>Fungi</taxon>
        <taxon>Dikarya</taxon>
        <taxon>Ascomycota</taxon>
        <taxon>Pezizomycotina</taxon>
        <taxon>Sordariomycetes</taxon>
        <taxon>Hypocreomycetidae</taxon>
        <taxon>Hypocreales</taxon>
        <taxon>Nectriaceae</taxon>
        <taxon>Fusarium</taxon>
        <taxon>Fusarium oxysporum species complex</taxon>
    </lineage>
</organism>
<sequence length="253" mass="27639">MRTGIGLETARAFAKHGINRLALVDANLKVLIESVEKLKVQYPDVKFLALQADVRNATQIKEVFRKIVQEFGRVDIAVNNAGIEGPNDDTHRVDEKDWTNLIDINLNGIWRCQKEEINIMLNQVDKGLREGRGRIVNVASTWGVCAPPRELPHSAYTAAKHGVAGLTKADAVIYGRNKIGINAVCPGFTRTPLCDELLAQGDDSPFARAINWMSLGRLAESEEIADSIAFLASPLSSFMQGALMLVDGGTTLS</sequence>
<dbReference type="InterPro" id="IPR002347">
    <property type="entry name" value="SDR_fam"/>
</dbReference>
<comment type="caution">
    <text evidence="4">The sequence shown here is derived from an EMBL/GenBank/DDBJ whole genome shotgun (WGS) entry which is preliminary data.</text>
</comment>
<dbReference type="PRINTS" id="PR00080">
    <property type="entry name" value="SDRFAMILY"/>
</dbReference>
<dbReference type="InterPro" id="IPR036291">
    <property type="entry name" value="NAD(P)-bd_dom_sf"/>
</dbReference>
<evidence type="ECO:0000256" key="3">
    <source>
        <dbReference type="ARBA" id="ARBA00023002"/>
    </source>
</evidence>